<accession>A0A0V9UDS1</accession>
<protein>
    <submittedName>
        <fullName evidence="1">Uncharacterized protein</fullName>
    </submittedName>
</protein>
<dbReference type="Proteomes" id="UP000053060">
    <property type="component" value="Unassembled WGS sequence"/>
</dbReference>
<dbReference type="RefSeq" id="WP_060655382.1">
    <property type="nucleotide sequence ID" value="NZ_AZXY01000072.1"/>
</dbReference>
<reference evidence="1 2" key="2">
    <citation type="journal article" date="2016" name="Genome Announc.">
        <title>Draft Genome Sequence of a Versatile Hydrocarbon-Degrading Bacterium, Rhodococcus pyridinivorans Strain KG-16, Collected from Oil Fields in India.</title>
        <authorList>
            <person name="Aggarwal R.K."/>
            <person name="Dawar C."/>
            <person name="Phanindranath R."/>
            <person name="Mutnuri L."/>
            <person name="Dayal A.M."/>
        </authorList>
    </citation>
    <scope>NUCLEOTIDE SEQUENCE [LARGE SCALE GENOMIC DNA]</scope>
    <source>
        <strain evidence="1 2">KG-16</strain>
    </source>
</reference>
<evidence type="ECO:0000313" key="1">
    <source>
        <dbReference type="EMBL" id="KSZ55916.1"/>
    </source>
</evidence>
<dbReference type="EMBL" id="AZXY01000072">
    <property type="protein sequence ID" value="KSZ55916.1"/>
    <property type="molecule type" value="Genomic_DNA"/>
</dbReference>
<name>A0A0V9UDS1_9NOCA</name>
<reference evidence="2" key="1">
    <citation type="submission" date="2015-01" db="EMBL/GenBank/DDBJ databases">
        <title>Draft genome sequence of Rhodococcus pyridinivorans strain KG-16, a hydrocarbon-degrading bacterium.</title>
        <authorList>
            <person name="Aggarwal R.K."/>
            <person name="Dawar C."/>
        </authorList>
    </citation>
    <scope>NUCLEOTIDE SEQUENCE [LARGE SCALE GENOMIC DNA]</scope>
    <source>
        <strain evidence="2">KG-16</strain>
    </source>
</reference>
<dbReference type="PATRIC" id="fig|1441730.3.peg.5558"/>
<comment type="caution">
    <text evidence="1">The sequence shown here is derived from an EMBL/GenBank/DDBJ whole genome shotgun (WGS) entry which is preliminary data.</text>
</comment>
<evidence type="ECO:0000313" key="2">
    <source>
        <dbReference type="Proteomes" id="UP000053060"/>
    </source>
</evidence>
<proteinExistence type="predicted"/>
<sequence>MDLAELIVVEMRAVDDWVSVAAALGVMGISAFTAGRDDVRRVFECVDTSDRLRLGRVSGRFEEISKPLPITALLESIFGEDDAGDRVAVMMGLFIDEVRSADE</sequence>
<dbReference type="AlphaFoldDB" id="A0A0V9UDS1"/>
<organism evidence="1 2">
    <name type="scientific">Rhodococcus pyridinivorans KG-16</name>
    <dbReference type="NCBI Taxonomy" id="1441730"/>
    <lineage>
        <taxon>Bacteria</taxon>
        <taxon>Bacillati</taxon>
        <taxon>Actinomycetota</taxon>
        <taxon>Actinomycetes</taxon>
        <taxon>Mycobacteriales</taxon>
        <taxon>Nocardiaceae</taxon>
        <taxon>Rhodococcus</taxon>
    </lineage>
</organism>
<gene>
    <name evidence="1" type="ORF">Z045_26250</name>
</gene>